<dbReference type="SUPFAM" id="SSF51735">
    <property type="entry name" value="NAD(P)-binding Rossmann-fold domains"/>
    <property type="match status" value="1"/>
</dbReference>
<dbReference type="EMBL" id="DSVL01000239">
    <property type="protein sequence ID" value="HFH29386.1"/>
    <property type="molecule type" value="Genomic_DNA"/>
</dbReference>
<keyword evidence="11" id="KW-0533">Nickel</keyword>
<dbReference type="Gene3D" id="3.90.1820.10">
    <property type="entry name" value="AglA-like glucosidase"/>
    <property type="match status" value="1"/>
</dbReference>
<keyword evidence="11" id="KW-0170">Cobalt</keyword>
<dbReference type="InterPro" id="IPR022616">
    <property type="entry name" value="Glyco_hydro_4_C"/>
</dbReference>
<feature type="binding site" evidence="11">
    <location>
        <position position="181"/>
    </location>
    <ligand>
        <name>Mn(2+)</name>
        <dbReference type="ChEBI" id="CHEBI:29035"/>
    </ligand>
</feature>
<evidence type="ECO:0000313" key="14">
    <source>
        <dbReference type="EMBL" id="HFH29386.1"/>
    </source>
</evidence>
<evidence type="ECO:0000256" key="3">
    <source>
        <dbReference type="ARBA" id="ARBA00010141"/>
    </source>
</evidence>
<dbReference type="GO" id="GO:0016616">
    <property type="term" value="F:oxidoreductase activity, acting on the CH-OH group of donors, NAD or NADP as acceptor"/>
    <property type="evidence" value="ECO:0007669"/>
    <property type="project" value="InterPro"/>
</dbReference>
<keyword evidence="6" id="KW-0520">NAD</keyword>
<dbReference type="Pfam" id="PF11975">
    <property type="entry name" value="Glyco_hydro_4C"/>
    <property type="match status" value="1"/>
</dbReference>
<keyword evidence="9" id="KW-0326">Glycosidase</keyword>
<dbReference type="PANTHER" id="PTHR32092:SF3">
    <property type="entry name" value="PUTATIVE-RELATED"/>
    <property type="match status" value="1"/>
</dbReference>
<evidence type="ECO:0000256" key="7">
    <source>
        <dbReference type="ARBA" id="ARBA00023211"/>
    </source>
</evidence>
<feature type="binding site" evidence="10">
    <location>
        <position position="160"/>
    </location>
    <ligand>
        <name>substrate</name>
    </ligand>
</feature>
<protein>
    <submittedName>
        <fullName evidence="14">Alpha-glucosidase/alpha-galactosidase</fullName>
    </submittedName>
</protein>
<dbReference type="SUPFAM" id="SSF56327">
    <property type="entry name" value="LDH C-terminal domain-like"/>
    <property type="match status" value="1"/>
</dbReference>
<dbReference type="InterPro" id="IPR036291">
    <property type="entry name" value="NAD(P)-bd_dom_sf"/>
</dbReference>
<keyword evidence="4 11" id="KW-0479">Metal-binding</keyword>
<evidence type="ECO:0000256" key="12">
    <source>
        <dbReference type="PIRSR" id="PIRSR601088-4"/>
    </source>
</evidence>
<dbReference type="GO" id="GO:0004553">
    <property type="term" value="F:hydrolase activity, hydrolyzing O-glycosyl compounds"/>
    <property type="evidence" value="ECO:0007669"/>
    <property type="project" value="InterPro"/>
</dbReference>
<evidence type="ECO:0000256" key="4">
    <source>
        <dbReference type="ARBA" id="ARBA00022723"/>
    </source>
</evidence>
<comment type="similarity">
    <text evidence="3">Belongs to the glycosyl hydrolase 4 family.</text>
</comment>
<keyword evidence="5" id="KW-0378">Hydrolase</keyword>
<dbReference type="Pfam" id="PF02056">
    <property type="entry name" value="Glyco_hydro_4"/>
    <property type="match status" value="1"/>
</dbReference>
<accession>A0A7C3IQD0</accession>
<organism evidence="14">
    <name type="scientific">Gracilinema caldarium</name>
    <dbReference type="NCBI Taxonomy" id="215591"/>
    <lineage>
        <taxon>Bacteria</taxon>
        <taxon>Pseudomonadati</taxon>
        <taxon>Spirochaetota</taxon>
        <taxon>Spirochaetia</taxon>
        <taxon>Spirochaetales</taxon>
        <taxon>Breznakiellaceae</taxon>
        <taxon>Gracilinema</taxon>
    </lineage>
</organism>
<dbReference type="GO" id="GO:0046872">
    <property type="term" value="F:metal ion binding"/>
    <property type="evidence" value="ECO:0007669"/>
    <property type="project" value="UniProtKB-KW"/>
</dbReference>
<sequence length="473" mass="54153">MKIAIIGAGSVRYALKLIGDLAKISDLSKSAPLVVLMDINQQRLEAAHILAQQYLRELESPISIKSTKTLNEAVDGADYVINTVLAYPTTKDHDGFTSWEKMTRVAEKHGYYRGIDAQEFNMVSTYTYGLCSYYDMQAALTIVKTMEIYSPKGILLQTGNPVFEITQLLNRESSVETIGFCHGYGGVHEVCKTLGLPFDTVDWQVAGVNHGIWLNRFRCNGQDAYQLVDEWIRTKLASWRSTGPWDIQMSPAVMDMYQFYGLLPIGDTCRNGSWKYNYNLQTKKRWFGSYGSIDNEIERPKLHRGLRKAKEQLLRIAQEVRADSSIRITDKWPAIFSKDSLSGEQQILFIQGRETSVANRLVLNIPNRGTISGVPDDVIVEIPVQVNRTGIHREVLEPELPRRLVTMYLMPRILRMEWALEAFVSRDRRVLEEILIRDSRTRSYKQVQKVLDAIFNLPFHEDLRDYFTLPSKP</sequence>
<dbReference type="PANTHER" id="PTHR32092">
    <property type="entry name" value="6-PHOSPHO-BETA-GLUCOSIDASE-RELATED"/>
    <property type="match status" value="1"/>
</dbReference>
<dbReference type="InterPro" id="IPR001088">
    <property type="entry name" value="Glyco_hydro_4"/>
</dbReference>
<comment type="caution">
    <text evidence="14">The sequence shown here is derived from an EMBL/GenBank/DDBJ whole genome shotgun (WGS) entry which is preliminary data.</text>
</comment>
<name>A0A7C3IQD0_9SPIR</name>
<feature type="domain" description="Glycosyl hydrolase family 4 C-terminal" evidence="13">
    <location>
        <begin position="205"/>
        <end position="441"/>
    </location>
</feature>
<keyword evidence="11" id="KW-0408">Iron</keyword>
<proteinExistence type="inferred from homology"/>
<evidence type="ECO:0000256" key="6">
    <source>
        <dbReference type="ARBA" id="ARBA00023027"/>
    </source>
</evidence>
<evidence type="ECO:0000256" key="5">
    <source>
        <dbReference type="ARBA" id="ARBA00022801"/>
    </source>
</evidence>
<comment type="cofactor">
    <cofactor evidence="2">
        <name>Mn(2+)</name>
        <dbReference type="ChEBI" id="CHEBI:29035"/>
    </cofactor>
</comment>
<dbReference type="GO" id="GO:0005975">
    <property type="term" value="P:carbohydrate metabolic process"/>
    <property type="evidence" value="ECO:0007669"/>
    <property type="project" value="InterPro"/>
</dbReference>
<keyword evidence="7 11" id="KW-0464">Manganese</keyword>
<feature type="binding site" evidence="11">
    <location>
        <position position="210"/>
    </location>
    <ligand>
        <name>Mn(2+)</name>
        <dbReference type="ChEBI" id="CHEBI:29035"/>
    </ligand>
</feature>
<evidence type="ECO:0000256" key="9">
    <source>
        <dbReference type="ARBA" id="ARBA00023295"/>
    </source>
</evidence>
<dbReference type="InterPro" id="IPR015955">
    <property type="entry name" value="Lactate_DH/Glyco_Ohase_4_C"/>
</dbReference>
<evidence type="ECO:0000259" key="13">
    <source>
        <dbReference type="Pfam" id="PF11975"/>
    </source>
</evidence>
<feature type="site" description="Increases basicity of active site Tyr" evidence="12">
    <location>
        <position position="119"/>
    </location>
</feature>
<keyword evidence="8" id="KW-0119">Carbohydrate metabolism</keyword>
<comment type="cofactor">
    <cofactor evidence="1">
        <name>NAD(+)</name>
        <dbReference type="ChEBI" id="CHEBI:57540"/>
    </cofactor>
</comment>
<reference evidence="14" key="1">
    <citation type="journal article" date="2020" name="mSystems">
        <title>Genome- and Community-Level Interaction Insights into Carbon Utilization and Element Cycling Functions of Hydrothermarchaeota in Hydrothermal Sediment.</title>
        <authorList>
            <person name="Zhou Z."/>
            <person name="Liu Y."/>
            <person name="Xu W."/>
            <person name="Pan J."/>
            <person name="Luo Z.H."/>
            <person name="Li M."/>
        </authorList>
    </citation>
    <scope>NUCLEOTIDE SEQUENCE [LARGE SCALE GENOMIC DNA]</scope>
    <source>
        <strain evidence="14">SpSt-503</strain>
    </source>
</reference>
<evidence type="ECO:0000256" key="11">
    <source>
        <dbReference type="PIRSR" id="PIRSR601088-3"/>
    </source>
</evidence>
<evidence type="ECO:0000256" key="10">
    <source>
        <dbReference type="PIRSR" id="PIRSR601088-2"/>
    </source>
</evidence>
<dbReference type="AlphaFoldDB" id="A0A7C3IQD0"/>
<gene>
    <name evidence="14" type="ORF">ENS59_07720</name>
</gene>
<evidence type="ECO:0000256" key="1">
    <source>
        <dbReference type="ARBA" id="ARBA00001911"/>
    </source>
</evidence>
<evidence type="ECO:0000256" key="8">
    <source>
        <dbReference type="ARBA" id="ARBA00023277"/>
    </source>
</evidence>
<evidence type="ECO:0000256" key="2">
    <source>
        <dbReference type="ARBA" id="ARBA00001936"/>
    </source>
</evidence>
<dbReference type="InterPro" id="IPR053715">
    <property type="entry name" value="GH4_Enzyme_sf"/>
</dbReference>